<organism evidence="1 2">
    <name type="scientific">Adineta steineri</name>
    <dbReference type="NCBI Taxonomy" id="433720"/>
    <lineage>
        <taxon>Eukaryota</taxon>
        <taxon>Metazoa</taxon>
        <taxon>Spiralia</taxon>
        <taxon>Gnathifera</taxon>
        <taxon>Rotifera</taxon>
        <taxon>Eurotatoria</taxon>
        <taxon>Bdelloidea</taxon>
        <taxon>Adinetida</taxon>
        <taxon>Adinetidae</taxon>
        <taxon>Adineta</taxon>
    </lineage>
</organism>
<reference evidence="1" key="1">
    <citation type="submission" date="2021-02" db="EMBL/GenBank/DDBJ databases">
        <authorList>
            <person name="Nowell W R."/>
        </authorList>
    </citation>
    <scope>NUCLEOTIDE SEQUENCE</scope>
</reference>
<gene>
    <name evidence="1" type="ORF">KXQ929_LOCUS35424</name>
</gene>
<dbReference type="Proteomes" id="UP000663868">
    <property type="component" value="Unassembled WGS sequence"/>
</dbReference>
<name>A0A819W4D9_9BILA</name>
<dbReference type="AlphaFoldDB" id="A0A819W4D9"/>
<comment type="caution">
    <text evidence="1">The sequence shown here is derived from an EMBL/GenBank/DDBJ whole genome shotgun (WGS) entry which is preliminary data.</text>
</comment>
<evidence type="ECO:0000313" key="1">
    <source>
        <dbReference type="EMBL" id="CAF4117157.1"/>
    </source>
</evidence>
<dbReference type="EMBL" id="CAJOBB010005139">
    <property type="protein sequence ID" value="CAF4117157.1"/>
    <property type="molecule type" value="Genomic_DNA"/>
</dbReference>
<proteinExistence type="predicted"/>
<protein>
    <submittedName>
        <fullName evidence="1">Uncharacterized protein</fullName>
    </submittedName>
</protein>
<sequence length="92" mass="9736">IHITIIFSNKYYHHQPTRGVVVSMTVVVDVVVVVDASVGEETLLASLNNDVGMILALARNDVSPTTSVGGCIVNNTETKGTFAGTFICTLIS</sequence>
<accession>A0A819W4D9</accession>
<feature type="non-terminal residue" evidence="1">
    <location>
        <position position="1"/>
    </location>
</feature>
<evidence type="ECO:0000313" key="2">
    <source>
        <dbReference type="Proteomes" id="UP000663868"/>
    </source>
</evidence>